<dbReference type="EMBL" id="BMLT01000001">
    <property type="protein sequence ID" value="GGO76989.1"/>
    <property type="molecule type" value="Genomic_DNA"/>
</dbReference>
<evidence type="ECO:0000259" key="5">
    <source>
        <dbReference type="PROSITE" id="PS50977"/>
    </source>
</evidence>
<dbReference type="SUPFAM" id="SSF46689">
    <property type="entry name" value="Homeodomain-like"/>
    <property type="match status" value="1"/>
</dbReference>
<gene>
    <name evidence="6" type="ORF">GCM10011348_05500</name>
</gene>
<name>A0A918DPJ1_9GAMM</name>
<keyword evidence="7" id="KW-1185">Reference proteome</keyword>
<dbReference type="PANTHER" id="PTHR47506">
    <property type="entry name" value="TRANSCRIPTIONAL REGULATORY PROTEIN"/>
    <property type="match status" value="1"/>
</dbReference>
<keyword evidence="1" id="KW-0805">Transcription regulation</keyword>
<dbReference type="InterPro" id="IPR001647">
    <property type="entry name" value="HTH_TetR"/>
</dbReference>
<accession>A0A918DPJ1</accession>
<sequence length="220" mass="24658">MVRRQTDTREKLLCTAMELIWQSNYTSVGVNEICKQAGVTKGSFYHYFDTKADLYYAAVLHHWAQIKEDLDRNFDPARSALQQLYGYIDMVVDHARGKDPVAHEGGGRLALGCPVFTSGGQCGCEEDKVQQAAREMAANKIAYETAMVARLKAEGLLNGDPDPDQVGRMLYQYIQGLLIYCRIYNDIDSLLTDLHEGVYRLLDLRAEYRRATDSGSSSAA</sequence>
<comment type="caution">
    <text evidence="6">The sequence shown here is derived from an EMBL/GenBank/DDBJ whole genome shotgun (WGS) entry which is preliminary data.</text>
</comment>
<feature type="domain" description="HTH tetR-type" evidence="5">
    <location>
        <begin position="6"/>
        <end position="66"/>
    </location>
</feature>
<feature type="DNA-binding region" description="H-T-H motif" evidence="4">
    <location>
        <begin position="29"/>
        <end position="48"/>
    </location>
</feature>
<evidence type="ECO:0000313" key="7">
    <source>
        <dbReference type="Proteomes" id="UP000599578"/>
    </source>
</evidence>
<dbReference type="InterPro" id="IPR009057">
    <property type="entry name" value="Homeodomain-like_sf"/>
</dbReference>
<dbReference type="PROSITE" id="PS50977">
    <property type="entry name" value="HTH_TETR_2"/>
    <property type="match status" value="1"/>
</dbReference>
<evidence type="ECO:0000256" key="3">
    <source>
        <dbReference type="ARBA" id="ARBA00023163"/>
    </source>
</evidence>
<dbReference type="Gene3D" id="1.10.357.10">
    <property type="entry name" value="Tetracycline Repressor, domain 2"/>
    <property type="match status" value="1"/>
</dbReference>
<organism evidence="6 7">
    <name type="scientific">Marinobacterium nitratireducens</name>
    <dbReference type="NCBI Taxonomy" id="518897"/>
    <lineage>
        <taxon>Bacteria</taxon>
        <taxon>Pseudomonadati</taxon>
        <taxon>Pseudomonadota</taxon>
        <taxon>Gammaproteobacteria</taxon>
        <taxon>Oceanospirillales</taxon>
        <taxon>Oceanospirillaceae</taxon>
        <taxon>Marinobacterium</taxon>
    </lineage>
</organism>
<evidence type="ECO:0000313" key="6">
    <source>
        <dbReference type="EMBL" id="GGO76989.1"/>
    </source>
</evidence>
<keyword evidence="2 4" id="KW-0238">DNA-binding</keyword>
<dbReference type="Proteomes" id="UP000599578">
    <property type="component" value="Unassembled WGS sequence"/>
</dbReference>
<keyword evidence="3" id="KW-0804">Transcription</keyword>
<evidence type="ECO:0000256" key="2">
    <source>
        <dbReference type="ARBA" id="ARBA00023125"/>
    </source>
</evidence>
<dbReference type="SUPFAM" id="SSF48498">
    <property type="entry name" value="Tetracyclin repressor-like, C-terminal domain"/>
    <property type="match status" value="1"/>
</dbReference>
<reference evidence="6 7" key="1">
    <citation type="journal article" date="2014" name="Int. J. Syst. Evol. Microbiol.">
        <title>Complete genome sequence of Corynebacterium casei LMG S-19264T (=DSM 44701T), isolated from a smear-ripened cheese.</title>
        <authorList>
            <consortium name="US DOE Joint Genome Institute (JGI-PGF)"/>
            <person name="Walter F."/>
            <person name="Albersmeier A."/>
            <person name="Kalinowski J."/>
            <person name="Ruckert C."/>
        </authorList>
    </citation>
    <scope>NUCLEOTIDE SEQUENCE [LARGE SCALE GENOMIC DNA]</scope>
    <source>
        <strain evidence="6 7">CGMCC 1.7286</strain>
    </source>
</reference>
<protein>
    <submittedName>
        <fullName evidence="6">TetR family transcriptional regulator</fullName>
    </submittedName>
</protein>
<dbReference type="InterPro" id="IPR036271">
    <property type="entry name" value="Tet_transcr_reg_TetR-rel_C_sf"/>
</dbReference>
<dbReference type="Pfam" id="PF00440">
    <property type="entry name" value="TetR_N"/>
    <property type="match status" value="1"/>
</dbReference>
<dbReference type="AlphaFoldDB" id="A0A918DPJ1"/>
<dbReference type="PRINTS" id="PR00455">
    <property type="entry name" value="HTHTETR"/>
</dbReference>
<dbReference type="GO" id="GO:0003677">
    <property type="term" value="F:DNA binding"/>
    <property type="evidence" value="ECO:0007669"/>
    <property type="project" value="UniProtKB-UniRule"/>
</dbReference>
<evidence type="ECO:0000256" key="4">
    <source>
        <dbReference type="PROSITE-ProRule" id="PRU00335"/>
    </source>
</evidence>
<dbReference type="PANTHER" id="PTHR47506:SF1">
    <property type="entry name" value="HTH-TYPE TRANSCRIPTIONAL REGULATOR YJDC"/>
    <property type="match status" value="1"/>
</dbReference>
<proteinExistence type="predicted"/>
<evidence type="ECO:0000256" key="1">
    <source>
        <dbReference type="ARBA" id="ARBA00023015"/>
    </source>
</evidence>